<dbReference type="SUPFAM" id="SSF53756">
    <property type="entry name" value="UDP-Glycosyltransferase/glycogen phosphorylase"/>
    <property type="match status" value="1"/>
</dbReference>
<dbReference type="InterPro" id="IPR001296">
    <property type="entry name" value="Glyco_trans_1"/>
</dbReference>
<gene>
    <name evidence="4" type="ORF">ATY89_08480</name>
    <name evidence="5" type="ORF">ATZ20_11485</name>
</gene>
<sequence length="369" mass="43162">MSKRGIIFIEEFTRLGGGQIAFINIYNAIMQRFDYLLLYTDKFHPKLPKLRFDRVFEGKYTYSENDPLIVFPIRMFRERRLLKKFIEKEKRNVNNSRTLFVFNNHPNVFVYNGTLNLVHENFLTPFTDENGNIRNWIGVKLLKLSGIYKEYEKANLIVTGNYARKMVSRSLDILGVTPNSIHVINLPVKMPENVELDNREECVLIFGRINREKKLDVVIEIAKRSRYRFIVAGAVNKGDESYFNSLRAKSPDNVNIIPNPNEENKDILFRKCSVFLQTKRYEHYGLSVAEAISYGLIPVVPKVGGPWEDITEYGKYGFGYEDIEEAISAIGQVMKVNPVFRKEVFESRYRFSFDRFHAKLNELLDKFLM</sequence>
<dbReference type="EMBL" id="CP013694">
    <property type="protein sequence ID" value="ALU29966.1"/>
    <property type="molecule type" value="Genomic_DNA"/>
</dbReference>
<dbReference type="Pfam" id="PF00534">
    <property type="entry name" value="Glycos_transf_1"/>
    <property type="match status" value="1"/>
</dbReference>
<name>A0A0U3FQB6_9CREN</name>
<dbReference type="EMBL" id="CP013695">
    <property type="protein sequence ID" value="ALU32708.1"/>
    <property type="molecule type" value="Genomic_DNA"/>
</dbReference>
<proteinExistence type="predicted"/>
<evidence type="ECO:0000313" key="4">
    <source>
        <dbReference type="EMBL" id="ALU29966.1"/>
    </source>
</evidence>
<dbReference type="Gene3D" id="3.40.50.2000">
    <property type="entry name" value="Glycogen Phosphorylase B"/>
    <property type="match status" value="1"/>
</dbReference>
<dbReference type="PANTHER" id="PTHR12526:SF510">
    <property type="entry name" value="D-INOSITOL 3-PHOSPHATE GLYCOSYLTRANSFERASE"/>
    <property type="match status" value="1"/>
</dbReference>
<feature type="domain" description="Glycosyl transferase family 1" evidence="3">
    <location>
        <begin position="193"/>
        <end position="335"/>
    </location>
</feature>
<dbReference type="OrthoDB" id="132546at2157"/>
<evidence type="ECO:0000313" key="7">
    <source>
        <dbReference type="Proteomes" id="UP000065473"/>
    </source>
</evidence>
<dbReference type="OMA" id="RYTMNLA"/>
<evidence type="ECO:0000256" key="2">
    <source>
        <dbReference type="ARBA" id="ARBA00022679"/>
    </source>
</evidence>
<protein>
    <recommendedName>
        <fullName evidence="3">Glycosyl transferase family 1 domain-containing protein</fullName>
    </recommendedName>
</protein>
<dbReference type="PANTHER" id="PTHR12526">
    <property type="entry name" value="GLYCOSYLTRANSFERASE"/>
    <property type="match status" value="1"/>
</dbReference>
<keyword evidence="2" id="KW-0808">Transferase</keyword>
<dbReference type="Proteomes" id="UP000065473">
    <property type="component" value="Chromosome"/>
</dbReference>
<dbReference type="RefSeq" id="WP_011278728.1">
    <property type="nucleotide sequence ID" value="NZ_BHWZ01000005.1"/>
</dbReference>
<dbReference type="AlphaFoldDB" id="A0A0U3FQB6"/>
<organism evidence="4 7">
    <name type="scientific">Sulfolobus acidocaldarius</name>
    <dbReference type="NCBI Taxonomy" id="2285"/>
    <lineage>
        <taxon>Archaea</taxon>
        <taxon>Thermoproteota</taxon>
        <taxon>Thermoprotei</taxon>
        <taxon>Sulfolobales</taxon>
        <taxon>Sulfolobaceae</taxon>
        <taxon>Sulfolobus</taxon>
    </lineage>
</organism>
<dbReference type="GeneID" id="14552427"/>
<evidence type="ECO:0000313" key="5">
    <source>
        <dbReference type="EMBL" id="ALU32708.1"/>
    </source>
</evidence>
<keyword evidence="1" id="KW-0328">Glycosyltransferase</keyword>
<evidence type="ECO:0000259" key="3">
    <source>
        <dbReference type="Pfam" id="PF00534"/>
    </source>
</evidence>
<reference evidence="6 7" key="1">
    <citation type="submission" date="2015-12" db="EMBL/GenBank/DDBJ databases">
        <title>A stable core within a dynamic pangenome in Sulfolobus acidocaldarius.</title>
        <authorList>
            <person name="Anderson R."/>
            <person name="Kouris A."/>
            <person name="Seward C."/>
            <person name="Campbell K."/>
            <person name="Whitaker R."/>
        </authorList>
    </citation>
    <scope>NUCLEOTIDE SEQUENCE [LARGE SCALE GENOMIC DNA]</scope>
    <source>
        <strain evidence="4 7">GG12-C01-09</strain>
        <strain evidence="5 6">NG05B_CO5_07</strain>
    </source>
</reference>
<accession>A0A0U3FQB6</accession>
<dbReference type="GO" id="GO:0016757">
    <property type="term" value="F:glycosyltransferase activity"/>
    <property type="evidence" value="ECO:0007669"/>
    <property type="project" value="UniProtKB-KW"/>
</dbReference>
<evidence type="ECO:0000313" key="6">
    <source>
        <dbReference type="Proteomes" id="UP000060043"/>
    </source>
</evidence>
<evidence type="ECO:0000256" key="1">
    <source>
        <dbReference type="ARBA" id="ARBA00022676"/>
    </source>
</evidence>
<dbReference type="Proteomes" id="UP000060043">
    <property type="component" value="Chromosome"/>
</dbReference>